<evidence type="ECO:0000313" key="3">
    <source>
        <dbReference type="Proteomes" id="UP000045706"/>
    </source>
</evidence>
<feature type="compositionally biased region" description="Basic and acidic residues" evidence="1">
    <location>
        <begin position="49"/>
        <end position="75"/>
    </location>
</feature>
<feature type="compositionally biased region" description="Low complexity" evidence="1">
    <location>
        <begin position="299"/>
        <end position="314"/>
    </location>
</feature>
<protein>
    <submittedName>
        <fullName evidence="2">Uncharacterized protein</fullName>
    </submittedName>
</protein>
<feature type="region of interest" description="Disordered" evidence="1">
    <location>
        <begin position="206"/>
        <end position="236"/>
    </location>
</feature>
<evidence type="ECO:0000256" key="1">
    <source>
        <dbReference type="SAM" id="MobiDB-lite"/>
    </source>
</evidence>
<accession>A0A0G4L7F6</accession>
<feature type="compositionally biased region" description="Basic and acidic residues" evidence="1">
    <location>
        <begin position="206"/>
        <end position="217"/>
    </location>
</feature>
<feature type="region of interest" description="Disordered" evidence="1">
    <location>
        <begin position="249"/>
        <end position="384"/>
    </location>
</feature>
<organism evidence="2 3">
    <name type="scientific">Verticillium longisporum</name>
    <name type="common">Verticillium dahliae var. longisporum</name>
    <dbReference type="NCBI Taxonomy" id="100787"/>
    <lineage>
        <taxon>Eukaryota</taxon>
        <taxon>Fungi</taxon>
        <taxon>Dikarya</taxon>
        <taxon>Ascomycota</taxon>
        <taxon>Pezizomycotina</taxon>
        <taxon>Sordariomycetes</taxon>
        <taxon>Hypocreomycetidae</taxon>
        <taxon>Glomerellales</taxon>
        <taxon>Plectosphaerellaceae</taxon>
        <taxon>Verticillium</taxon>
    </lineage>
</organism>
<feature type="compositionally biased region" description="Basic and acidic residues" evidence="1">
    <location>
        <begin position="168"/>
        <end position="182"/>
    </location>
</feature>
<name>A0A0G4L7F6_VERLO</name>
<dbReference type="Proteomes" id="UP000045706">
    <property type="component" value="Unassembled WGS sequence"/>
</dbReference>
<feature type="compositionally biased region" description="Low complexity" evidence="1">
    <location>
        <begin position="16"/>
        <end position="25"/>
    </location>
</feature>
<feature type="compositionally biased region" description="Low complexity" evidence="1">
    <location>
        <begin position="347"/>
        <end position="357"/>
    </location>
</feature>
<sequence length="384" mass="41459">MSRASGYFTPPPPPLDSKLPLPLHLGSVPLSRRHVVQSATHAHAVPAKTDARNSHRPVAEVHRPSNTDSQRDDSPPQHLPESSAFPAARHAKHFYGGSGSGSSSSKRGACQADAARLWHPRPAPERHLENPYRHEHDLLHEHDLHEHDLLHEHEHKHEHKHGIEATRCHGEHDGTTSTDRRQQAPLPSQCLVLGGSDRQAADLLRRSTSPHENKVDDDSPGQEPRPRPRPKYGDGLVDTLSACSLYGQPAALSRPNKPSHAAALGPRKACQTAHHREHDSHGSDNGQPDDEPAPPPPEEAGLLDPPAALLPAADDGAETGHGLVPRAALALEAPRQPGPHRRDGPPADDAPAAAPAAPRRPRHGSRLARLGPRLSRTRRRGSAG</sequence>
<evidence type="ECO:0000313" key="2">
    <source>
        <dbReference type="EMBL" id="CRK17660.1"/>
    </source>
</evidence>
<feature type="region of interest" description="Disordered" evidence="1">
    <location>
        <begin position="1"/>
        <end position="128"/>
    </location>
</feature>
<feature type="compositionally biased region" description="Basic residues" evidence="1">
    <location>
        <begin position="375"/>
        <end position="384"/>
    </location>
</feature>
<gene>
    <name evidence="2" type="ORF">BN1723_011370</name>
</gene>
<proteinExistence type="predicted"/>
<feature type="region of interest" description="Disordered" evidence="1">
    <location>
        <begin position="168"/>
        <end position="194"/>
    </location>
</feature>
<dbReference type="AlphaFoldDB" id="A0A0G4L7F6"/>
<reference evidence="3" key="1">
    <citation type="submission" date="2015-05" db="EMBL/GenBank/DDBJ databases">
        <authorList>
            <person name="Fogelqvist Johan"/>
        </authorList>
    </citation>
    <scope>NUCLEOTIDE SEQUENCE [LARGE SCALE GENOMIC DNA]</scope>
</reference>
<dbReference type="EMBL" id="CVQI01008224">
    <property type="protein sequence ID" value="CRK17660.1"/>
    <property type="molecule type" value="Genomic_DNA"/>
</dbReference>